<dbReference type="Proteomes" id="UP000038009">
    <property type="component" value="Unassembled WGS sequence"/>
</dbReference>
<sequence length="152" mass="17420">MQSPFRAYTLLSVCVIVFLVLGIVARSIPAVERPFQTKFKTLSQACYGVLEDKCPSNSPSRVDCLELNFEDNDSHECRLWVGWRTICRVYVEMRLIPKGLCNFTAEEATPTLVRKCLTTVEKTELPAMCYDNPYYKSLKVHGRRQMDDADDL</sequence>
<evidence type="ECO:0000313" key="2">
    <source>
        <dbReference type="EMBL" id="KPI86759.1"/>
    </source>
</evidence>
<keyword evidence="1" id="KW-0732">Signal</keyword>
<reference evidence="2 3" key="1">
    <citation type="journal article" date="2015" name="PLoS Pathog.">
        <title>Leptomonas seymouri: Adaptations to the Dixenous Life Cycle Analyzed by Genome Sequencing, Transcriptome Profiling and Co-infection with Leishmania donovani.</title>
        <authorList>
            <person name="Kraeva N."/>
            <person name="Butenko A."/>
            <person name="Hlavacova J."/>
            <person name="Kostygov A."/>
            <person name="Myskova J."/>
            <person name="Grybchuk D."/>
            <person name="Lestinova T."/>
            <person name="Votypka J."/>
            <person name="Volf P."/>
            <person name="Opperdoes F."/>
            <person name="Flegontov P."/>
            <person name="Lukes J."/>
            <person name="Yurchenko V."/>
        </authorList>
    </citation>
    <scope>NUCLEOTIDE SEQUENCE [LARGE SCALE GENOMIC DNA]</scope>
    <source>
        <strain evidence="2 3">ATCC 30220</strain>
    </source>
</reference>
<evidence type="ECO:0000256" key="1">
    <source>
        <dbReference type="SAM" id="SignalP"/>
    </source>
</evidence>
<dbReference type="EMBL" id="LJSK01000117">
    <property type="protein sequence ID" value="KPI86759.1"/>
    <property type="molecule type" value="Genomic_DNA"/>
</dbReference>
<feature type="signal peptide" evidence="1">
    <location>
        <begin position="1"/>
        <end position="25"/>
    </location>
</feature>
<gene>
    <name evidence="2" type="ORF">ABL78_4176</name>
</gene>
<evidence type="ECO:0000313" key="3">
    <source>
        <dbReference type="Proteomes" id="UP000038009"/>
    </source>
</evidence>
<comment type="caution">
    <text evidence="2">The sequence shown here is derived from an EMBL/GenBank/DDBJ whole genome shotgun (WGS) entry which is preliminary data.</text>
</comment>
<dbReference type="OrthoDB" id="256047at2759"/>
<dbReference type="OMA" id="SWRATCF"/>
<feature type="chain" id="PRO_5005857240" evidence="1">
    <location>
        <begin position="26"/>
        <end position="152"/>
    </location>
</feature>
<accession>A0A0N0P5R1</accession>
<organism evidence="2 3">
    <name type="scientific">Leptomonas seymouri</name>
    <dbReference type="NCBI Taxonomy" id="5684"/>
    <lineage>
        <taxon>Eukaryota</taxon>
        <taxon>Discoba</taxon>
        <taxon>Euglenozoa</taxon>
        <taxon>Kinetoplastea</taxon>
        <taxon>Metakinetoplastina</taxon>
        <taxon>Trypanosomatida</taxon>
        <taxon>Trypanosomatidae</taxon>
        <taxon>Leishmaniinae</taxon>
        <taxon>Leptomonas</taxon>
    </lineage>
</organism>
<protein>
    <submittedName>
        <fullName evidence="2">Uncharacterized protein</fullName>
    </submittedName>
</protein>
<dbReference type="AlphaFoldDB" id="A0A0N0P5R1"/>
<name>A0A0N0P5R1_LEPSE</name>
<proteinExistence type="predicted"/>
<dbReference type="VEuPathDB" id="TriTrypDB:Lsey_0117_0150"/>
<keyword evidence="3" id="KW-1185">Reference proteome</keyword>